<name>A6J5Z9_RAT</name>
<gene>
    <name evidence="1" type="ORF">rCG_62800</name>
</gene>
<protein>
    <submittedName>
        <fullName evidence="1">RCG62800</fullName>
    </submittedName>
</protein>
<reference evidence="1 2" key="1">
    <citation type="submission" date="2005-09" db="EMBL/GenBank/DDBJ databases">
        <authorList>
            <person name="Mural R.J."/>
            <person name="Li P.W."/>
            <person name="Adams M.D."/>
            <person name="Amanatides P.G."/>
            <person name="Baden-Tillson H."/>
            <person name="Barnstead M."/>
            <person name="Chin S.H."/>
            <person name="Dew I."/>
            <person name="Evans C.A."/>
            <person name="Ferriera S."/>
            <person name="Flanigan M."/>
            <person name="Fosler C."/>
            <person name="Glodek A."/>
            <person name="Gu Z."/>
            <person name="Holt R.A."/>
            <person name="Jennings D."/>
            <person name="Kraft C.L."/>
            <person name="Lu F."/>
            <person name="Nguyen T."/>
            <person name="Nusskern D.R."/>
            <person name="Pfannkoch C.M."/>
            <person name="Sitter C."/>
            <person name="Sutton G.G."/>
            <person name="Venter J.C."/>
            <person name="Wang Z."/>
            <person name="Woodage T."/>
            <person name="Zheng X.H."/>
            <person name="Zhong F."/>
        </authorList>
    </citation>
    <scope>NUCLEOTIDE SEQUENCE [LARGE SCALE GENOMIC DNA]</scope>
    <source>
        <strain>BN</strain>
        <strain evidence="2">Sprague-Dawley</strain>
    </source>
</reference>
<evidence type="ECO:0000313" key="2">
    <source>
        <dbReference type="Proteomes" id="UP000234681"/>
    </source>
</evidence>
<evidence type="ECO:0000313" key="1">
    <source>
        <dbReference type="EMBL" id="EDM00790.1"/>
    </source>
</evidence>
<dbReference type="Proteomes" id="UP000234681">
    <property type="component" value="Chromosome 2"/>
</dbReference>
<sequence length="14" mass="1529">MLVLSQNGVRKARG</sequence>
<dbReference type="EMBL" id="CH473976">
    <property type="protein sequence ID" value="EDM00790.1"/>
    <property type="molecule type" value="Genomic_DNA"/>
</dbReference>
<proteinExistence type="predicted"/>
<accession>A6J5Z9</accession>
<feature type="non-terminal residue" evidence="1">
    <location>
        <position position="14"/>
    </location>
</feature>
<organism evidence="1 2">
    <name type="scientific">Rattus norvegicus</name>
    <name type="common">Rat</name>
    <dbReference type="NCBI Taxonomy" id="10116"/>
    <lineage>
        <taxon>Eukaryota</taxon>
        <taxon>Metazoa</taxon>
        <taxon>Chordata</taxon>
        <taxon>Craniata</taxon>
        <taxon>Vertebrata</taxon>
        <taxon>Euteleostomi</taxon>
        <taxon>Mammalia</taxon>
        <taxon>Eutheria</taxon>
        <taxon>Euarchontoglires</taxon>
        <taxon>Glires</taxon>
        <taxon>Rodentia</taxon>
        <taxon>Myomorpha</taxon>
        <taxon>Muroidea</taxon>
        <taxon>Muridae</taxon>
        <taxon>Murinae</taxon>
        <taxon>Rattus</taxon>
    </lineage>
</organism>